<evidence type="ECO:0000256" key="1">
    <source>
        <dbReference type="SAM" id="SignalP"/>
    </source>
</evidence>
<reference evidence="2 3" key="1">
    <citation type="submission" date="2021-03" db="EMBL/GenBank/DDBJ databases">
        <title>Flavobacterium kribbensis sp. nov, an endophytic bacteria, isolated from soybean.</title>
        <authorList>
            <person name="Lee J."/>
            <person name="Seo J."/>
        </authorList>
    </citation>
    <scope>NUCLEOTIDE SEQUENCE [LARGE SCALE GENOMIC DNA]</scope>
    <source>
        <strain evidence="2 3">BB8</strain>
    </source>
</reference>
<evidence type="ECO:0008006" key="4">
    <source>
        <dbReference type="Google" id="ProtNLM"/>
    </source>
</evidence>
<evidence type="ECO:0000313" key="2">
    <source>
        <dbReference type="EMBL" id="QSW90375.1"/>
    </source>
</evidence>
<dbReference type="RefSeq" id="WP_207297534.1">
    <property type="nucleotide sequence ID" value="NZ_CP071448.1"/>
</dbReference>
<dbReference type="PROSITE" id="PS51257">
    <property type="entry name" value="PROKAR_LIPOPROTEIN"/>
    <property type="match status" value="1"/>
</dbReference>
<feature type="chain" id="PRO_5047545877" description="DUF4595 domain-containing protein" evidence="1">
    <location>
        <begin position="20"/>
        <end position="263"/>
    </location>
</feature>
<dbReference type="EMBL" id="CP071448">
    <property type="protein sequence ID" value="QSW90375.1"/>
    <property type="molecule type" value="Genomic_DNA"/>
</dbReference>
<sequence>MKKILFFSALMLIFTSCSSDEESSSENLDSTLPKTISFIYPNENLGTNSIGTLTYDGNKIVSLTREQSKIVFTYDGNTIKKQEVFDLDFQKNETKSKEVLYAYENGKLKTRILKVGFADNGSEALSTIKTVYTYTSDALVNYNYYSVSTSGQEKKEGEGSLELKDGNIIKDSKTSGASKITTTYEFDSKNNPLKNILGFNLLLNEVDGFGKNNIVKTSRVSTEFPNPAVYLTSYTYNDKGYPIKRTAFDSSGISIEYETEYTY</sequence>
<gene>
    <name evidence="2" type="ORF">J0383_06065</name>
</gene>
<keyword evidence="3" id="KW-1185">Reference proteome</keyword>
<keyword evidence="1" id="KW-0732">Signal</keyword>
<evidence type="ECO:0000313" key="3">
    <source>
        <dbReference type="Proteomes" id="UP000663440"/>
    </source>
</evidence>
<name>A0ABX7QH21_9FLAO</name>
<feature type="signal peptide" evidence="1">
    <location>
        <begin position="1"/>
        <end position="19"/>
    </location>
</feature>
<organism evidence="2 3">
    <name type="scientific">Flavobacterium endoglycinae</name>
    <dbReference type="NCBI Taxonomy" id="2816357"/>
    <lineage>
        <taxon>Bacteria</taxon>
        <taxon>Pseudomonadati</taxon>
        <taxon>Bacteroidota</taxon>
        <taxon>Flavobacteriia</taxon>
        <taxon>Flavobacteriales</taxon>
        <taxon>Flavobacteriaceae</taxon>
        <taxon>Flavobacterium</taxon>
    </lineage>
</organism>
<dbReference type="Proteomes" id="UP000663440">
    <property type="component" value="Chromosome"/>
</dbReference>
<proteinExistence type="predicted"/>
<protein>
    <recommendedName>
        <fullName evidence="4">DUF4595 domain-containing protein</fullName>
    </recommendedName>
</protein>
<accession>A0ABX7QH21</accession>